<keyword evidence="3" id="KW-1185">Reference proteome</keyword>
<accession>A0A9Q1K489</accession>
<evidence type="ECO:0000313" key="3">
    <source>
        <dbReference type="Proteomes" id="UP001153076"/>
    </source>
</evidence>
<protein>
    <submittedName>
        <fullName evidence="2">Uncharacterized protein</fullName>
    </submittedName>
</protein>
<dbReference type="AlphaFoldDB" id="A0A9Q1K489"/>
<comment type="caution">
    <text evidence="2">The sequence shown here is derived from an EMBL/GenBank/DDBJ whole genome shotgun (WGS) entry which is preliminary data.</text>
</comment>
<feature type="region of interest" description="Disordered" evidence="1">
    <location>
        <begin position="36"/>
        <end position="56"/>
    </location>
</feature>
<name>A0A9Q1K489_9CARY</name>
<evidence type="ECO:0000313" key="2">
    <source>
        <dbReference type="EMBL" id="KAJ8436146.1"/>
    </source>
</evidence>
<proteinExistence type="predicted"/>
<dbReference type="Proteomes" id="UP001153076">
    <property type="component" value="Unassembled WGS sequence"/>
</dbReference>
<organism evidence="2 3">
    <name type="scientific">Carnegiea gigantea</name>
    <dbReference type="NCBI Taxonomy" id="171969"/>
    <lineage>
        <taxon>Eukaryota</taxon>
        <taxon>Viridiplantae</taxon>
        <taxon>Streptophyta</taxon>
        <taxon>Embryophyta</taxon>
        <taxon>Tracheophyta</taxon>
        <taxon>Spermatophyta</taxon>
        <taxon>Magnoliopsida</taxon>
        <taxon>eudicotyledons</taxon>
        <taxon>Gunneridae</taxon>
        <taxon>Pentapetalae</taxon>
        <taxon>Caryophyllales</taxon>
        <taxon>Cactineae</taxon>
        <taxon>Cactaceae</taxon>
        <taxon>Cactoideae</taxon>
        <taxon>Echinocereeae</taxon>
        <taxon>Carnegiea</taxon>
    </lineage>
</organism>
<dbReference type="EMBL" id="JAKOGI010000363">
    <property type="protein sequence ID" value="KAJ8436146.1"/>
    <property type="molecule type" value="Genomic_DNA"/>
</dbReference>
<evidence type="ECO:0000256" key="1">
    <source>
        <dbReference type="SAM" id="MobiDB-lite"/>
    </source>
</evidence>
<reference evidence="2" key="1">
    <citation type="submission" date="2022-04" db="EMBL/GenBank/DDBJ databases">
        <title>Carnegiea gigantea Genome sequencing and assembly v2.</title>
        <authorList>
            <person name="Copetti D."/>
            <person name="Sanderson M.J."/>
            <person name="Burquez A."/>
            <person name="Wojciechowski M.F."/>
        </authorList>
    </citation>
    <scope>NUCLEOTIDE SEQUENCE</scope>
    <source>
        <strain evidence="2">SGP5-SGP5p</strain>
        <tissue evidence="2">Aerial part</tissue>
    </source>
</reference>
<gene>
    <name evidence="2" type="ORF">Cgig2_033641</name>
</gene>
<sequence>MTKNELLREAVYIIDHLCSLCEFIPRAVKVSGVTGNSCTKEKPLVSSSEKGKTKGTLKQQDAPIKKIRVPLHEASLAAVEHSDAVVTTIILVPDTSNDLVEAVPIQSIPTSLASLFCNLKEDWIEEIFGVVKNAVKIEDLVDVDQVKVLSDQGLICSSKIAHIEDQLNNLSSKAPKLKVKDQEVLREEERVFKRRKDLTVQQ</sequence>